<dbReference type="InterPro" id="IPR004254">
    <property type="entry name" value="AdipoR/HlyIII-related"/>
</dbReference>
<feature type="transmembrane region" description="Helical" evidence="7">
    <location>
        <begin position="99"/>
        <end position="116"/>
    </location>
</feature>
<feature type="transmembrane region" description="Helical" evidence="7">
    <location>
        <begin position="148"/>
        <end position="166"/>
    </location>
</feature>
<dbReference type="PANTHER" id="PTHR20855:SF3">
    <property type="entry name" value="LD03007P"/>
    <property type="match status" value="1"/>
</dbReference>
<protein>
    <recommendedName>
        <fullName evidence="10">Hemolysin III</fullName>
    </recommendedName>
</protein>
<keyword evidence="3" id="KW-1003">Cell membrane</keyword>
<evidence type="ECO:0008006" key="10">
    <source>
        <dbReference type="Google" id="ProtNLM"/>
    </source>
</evidence>
<keyword evidence="6 7" id="KW-0472">Membrane</keyword>
<evidence type="ECO:0000256" key="3">
    <source>
        <dbReference type="ARBA" id="ARBA00022475"/>
    </source>
</evidence>
<evidence type="ECO:0000313" key="8">
    <source>
        <dbReference type="EMBL" id="GGF32520.1"/>
    </source>
</evidence>
<name>A0ABQ1UZY5_9NOCA</name>
<dbReference type="InterPro" id="IPR005744">
    <property type="entry name" value="Hy-lIII"/>
</dbReference>
<proteinExistence type="inferred from homology"/>
<accession>A0ABQ1UZY5</accession>
<feature type="transmembrane region" description="Helical" evidence="7">
    <location>
        <begin position="172"/>
        <end position="194"/>
    </location>
</feature>
<dbReference type="NCBIfam" id="TIGR01065">
    <property type="entry name" value="hlyIII"/>
    <property type="match status" value="1"/>
</dbReference>
<evidence type="ECO:0000256" key="5">
    <source>
        <dbReference type="ARBA" id="ARBA00022989"/>
    </source>
</evidence>
<evidence type="ECO:0000256" key="7">
    <source>
        <dbReference type="SAM" id="Phobius"/>
    </source>
</evidence>
<organism evidence="8 9">
    <name type="scientific">Williamsia phyllosphaerae</name>
    <dbReference type="NCBI Taxonomy" id="885042"/>
    <lineage>
        <taxon>Bacteria</taxon>
        <taxon>Bacillati</taxon>
        <taxon>Actinomycetota</taxon>
        <taxon>Actinomycetes</taxon>
        <taxon>Mycobacteriales</taxon>
        <taxon>Nocardiaceae</taxon>
        <taxon>Williamsia</taxon>
    </lineage>
</organism>
<gene>
    <name evidence="8" type="ORF">GCM10007298_30510</name>
</gene>
<evidence type="ECO:0000256" key="2">
    <source>
        <dbReference type="ARBA" id="ARBA00008488"/>
    </source>
</evidence>
<sequence>MSAIVIETSKQDLAELSVLADLRPRMRGWIHLYSGFVAIVTGATLVTVAWAMAGPVAALACGIYALTVCGVFGVSATYHRVLWTTAAARTWMKRADHSMIFIFIAGSYTPFCVLALPAPEKWVVLAVVWTGALAGVTLKMIWPGAPRWLGVPLYMILGWTIVFVAPELTARAGVAVMVLLAVGGLFYTVGAVLYATRWPNPWPSTFGHHEFFHSATVIAALVHYVAVWLVVFTAV</sequence>
<keyword evidence="4 7" id="KW-0812">Transmembrane</keyword>
<dbReference type="PANTHER" id="PTHR20855">
    <property type="entry name" value="ADIPOR/PROGESTIN RECEPTOR-RELATED"/>
    <property type="match status" value="1"/>
</dbReference>
<keyword evidence="5 7" id="KW-1133">Transmembrane helix</keyword>
<keyword evidence="9" id="KW-1185">Reference proteome</keyword>
<evidence type="ECO:0000256" key="1">
    <source>
        <dbReference type="ARBA" id="ARBA00004651"/>
    </source>
</evidence>
<feature type="transmembrane region" description="Helical" evidence="7">
    <location>
        <begin position="57"/>
        <end position="78"/>
    </location>
</feature>
<dbReference type="EMBL" id="BMCS01000002">
    <property type="protein sequence ID" value="GGF32520.1"/>
    <property type="molecule type" value="Genomic_DNA"/>
</dbReference>
<evidence type="ECO:0000256" key="4">
    <source>
        <dbReference type="ARBA" id="ARBA00022692"/>
    </source>
</evidence>
<comment type="similarity">
    <text evidence="2">Belongs to the UPF0073 (Hly-III) family.</text>
</comment>
<evidence type="ECO:0000313" key="9">
    <source>
        <dbReference type="Proteomes" id="UP000632454"/>
    </source>
</evidence>
<comment type="subcellular location">
    <subcellularLocation>
        <location evidence="1">Cell membrane</location>
        <topology evidence="1">Multi-pass membrane protein</topology>
    </subcellularLocation>
</comment>
<reference evidence="9" key="1">
    <citation type="journal article" date="2019" name="Int. J. Syst. Evol. Microbiol.">
        <title>The Global Catalogue of Microorganisms (GCM) 10K type strain sequencing project: providing services to taxonomists for standard genome sequencing and annotation.</title>
        <authorList>
            <consortium name="The Broad Institute Genomics Platform"/>
            <consortium name="The Broad Institute Genome Sequencing Center for Infectious Disease"/>
            <person name="Wu L."/>
            <person name="Ma J."/>
        </authorList>
    </citation>
    <scope>NUCLEOTIDE SEQUENCE [LARGE SCALE GENOMIC DNA]</scope>
    <source>
        <strain evidence="9">CCM 7855</strain>
    </source>
</reference>
<feature type="transmembrane region" description="Helical" evidence="7">
    <location>
        <begin position="32"/>
        <end position="51"/>
    </location>
</feature>
<dbReference type="Proteomes" id="UP000632454">
    <property type="component" value="Unassembled WGS sequence"/>
</dbReference>
<comment type="caution">
    <text evidence="8">The sequence shown here is derived from an EMBL/GenBank/DDBJ whole genome shotgun (WGS) entry which is preliminary data.</text>
</comment>
<feature type="transmembrane region" description="Helical" evidence="7">
    <location>
        <begin position="215"/>
        <end position="234"/>
    </location>
</feature>
<evidence type="ECO:0000256" key="6">
    <source>
        <dbReference type="ARBA" id="ARBA00023136"/>
    </source>
</evidence>
<dbReference type="Pfam" id="PF03006">
    <property type="entry name" value="HlyIII"/>
    <property type="match status" value="1"/>
</dbReference>